<keyword evidence="4" id="KW-1185">Reference proteome</keyword>
<evidence type="ECO:0008006" key="5">
    <source>
        <dbReference type="Google" id="ProtNLM"/>
    </source>
</evidence>
<dbReference type="EMBL" id="CP119961">
    <property type="protein sequence ID" value="WFD39483.1"/>
    <property type="molecule type" value="Genomic_DNA"/>
</dbReference>
<dbReference type="Proteomes" id="UP001217754">
    <property type="component" value="Chromosome 4"/>
</dbReference>
<evidence type="ECO:0000313" key="4">
    <source>
        <dbReference type="Proteomes" id="UP001217754"/>
    </source>
</evidence>
<name>A0AAF0EYH7_9BASI</name>
<dbReference type="Pfam" id="PF04388">
    <property type="entry name" value="Hamartin"/>
    <property type="match status" value="1"/>
</dbReference>
<proteinExistence type="predicted"/>
<sequence length="819" mass="90429">MPPPSFSSASGLSALNVSRGTLALVKDVSQSIHSAIVKGGVPALDAARNSIAALLQDTSLDAPPADSDLLASAGAYTSKPSNAVRSAIAEKINADMIEAFESIKATPAVLDTVVALLGLCAPIFDAAIMEGWWERALYPALCSTALTPQHAEDVRILIVYTMMVSHPESGKSIAQRVLDLYVDAASSQQELVPLPEDFQAELGETEDAEDAPLEAPVRETRAEIEWRRTLEMVIALYSTQRPTAFFEVLASTLGNVQSEGPVLYLLASFLHAQSMHAYCIASTPLMNRVLETLLHTFSTRSMSFGTKCLVMVLPHIPQYVAKGGGGGVPALFAIYGRAVTWRRGTSADGLPSCVTLLFTLLYGLFPCNLLAFLRDAKGYLAEHAKVVFDVAAMRERSVTMLRGHAVHPLLAEADATTELTNSKRWAQHDASDLTASCMSLCITPKDDIASADALLDDHIPASDVLLRTEHKFELYLKEQLLLHIGRLHRDRITDAASEAEHQSLYHTVRTLRAQLLTAQGRAERQRLESQAANNRHVQWERELNTKLNTYREERRSWGVETKQLQKQLADSQAMVATQAAQITEMGSRLFQQDEDLALARPKLERLQEYGENVRKLSNCLSDWEDDLDKYELQSREMDKLLSWWEEMELTVSNSEANANRYRVLLEQRTSENTRLKSEVGALRAETQRNAQRLAANQTWLLEAVVAPAKDRAQDTPIATPKQRTPNTLEELDTLRGRNRHLELETMNLRARIEQLETEALMRDRSAPVPGPTPVPVPEAAGATLFSPDTLRTPRDAGVEDESVPPLELGSPAHGPVHLQ</sequence>
<dbReference type="RefSeq" id="XP_060122380.1">
    <property type="nucleotide sequence ID" value="XM_060266397.1"/>
</dbReference>
<dbReference type="PANTHER" id="PTHR15154">
    <property type="entry name" value="HAMARTIN"/>
    <property type="match status" value="1"/>
</dbReference>
<dbReference type="GO" id="GO:0051726">
    <property type="term" value="P:regulation of cell cycle"/>
    <property type="evidence" value="ECO:0007669"/>
    <property type="project" value="TreeGrafter"/>
</dbReference>
<protein>
    <recommendedName>
        <fullName evidence="5">Hamartin</fullName>
    </recommendedName>
</protein>
<gene>
    <name evidence="3" type="ORF">MJAP1_002460</name>
</gene>
<feature type="coiled-coil region" evidence="1">
    <location>
        <begin position="613"/>
        <end position="640"/>
    </location>
</feature>
<reference evidence="3" key="1">
    <citation type="submission" date="2023-03" db="EMBL/GenBank/DDBJ databases">
        <title>Mating type loci evolution in Malassezia.</title>
        <authorList>
            <person name="Coelho M.A."/>
        </authorList>
    </citation>
    <scope>NUCLEOTIDE SEQUENCE</scope>
    <source>
        <strain evidence="3">CBS 9431</strain>
    </source>
</reference>
<dbReference type="PANTHER" id="PTHR15154:SF2">
    <property type="entry name" value="HAMARTIN"/>
    <property type="match status" value="1"/>
</dbReference>
<dbReference type="GO" id="GO:0032007">
    <property type="term" value="P:negative regulation of TOR signaling"/>
    <property type="evidence" value="ECO:0007669"/>
    <property type="project" value="TreeGrafter"/>
</dbReference>
<dbReference type="InterPro" id="IPR007483">
    <property type="entry name" value="Hamartin"/>
</dbReference>
<keyword evidence="1" id="KW-0175">Coiled coil</keyword>
<accession>A0AAF0EYH7</accession>
<organism evidence="3 4">
    <name type="scientific">Malassezia japonica</name>
    <dbReference type="NCBI Taxonomy" id="223818"/>
    <lineage>
        <taxon>Eukaryota</taxon>
        <taxon>Fungi</taxon>
        <taxon>Dikarya</taxon>
        <taxon>Basidiomycota</taxon>
        <taxon>Ustilaginomycotina</taxon>
        <taxon>Malasseziomycetes</taxon>
        <taxon>Malasseziales</taxon>
        <taxon>Malasseziaceae</taxon>
        <taxon>Malassezia</taxon>
    </lineage>
</organism>
<dbReference type="GeneID" id="85226111"/>
<feature type="region of interest" description="Disordered" evidence="2">
    <location>
        <begin position="763"/>
        <end position="819"/>
    </location>
</feature>
<evidence type="ECO:0000256" key="2">
    <source>
        <dbReference type="SAM" id="MobiDB-lite"/>
    </source>
</evidence>
<dbReference type="AlphaFoldDB" id="A0AAF0EYH7"/>
<dbReference type="GO" id="GO:0033596">
    <property type="term" value="C:TSC1-TSC2 complex"/>
    <property type="evidence" value="ECO:0007669"/>
    <property type="project" value="TreeGrafter"/>
</dbReference>
<evidence type="ECO:0000256" key="1">
    <source>
        <dbReference type="SAM" id="Coils"/>
    </source>
</evidence>
<evidence type="ECO:0000313" key="3">
    <source>
        <dbReference type="EMBL" id="WFD39483.1"/>
    </source>
</evidence>